<dbReference type="PANTHER" id="PTHR33337">
    <property type="entry name" value="GFA DOMAIN-CONTAINING PROTEIN"/>
    <property type="match status" value="1"/>
</dbReference>
<keyword evidence="3" id="KW-0862">Zinc</keyword>
<feature type="domain" description="CENP-V/GFA" evidence="5">
    <location>
        <begin position="4"/>
        <end position="128"/>
    </location>
</feature>
<dbReference type="InterPro" id="IPR011057">
    <property type="entry name" value="Mss4-like_sf"/>
</dbReference>
<gene>
    <name evidence="6" type="ORF">K469DRAFT_572361</name>
</gene>
<evidence type="ECO:0000256" key="1">
    <source>
        <dbReference type="ARBA" id="ARBA00005495"/>
    </source>
</evidence>
<name>A0A6A6E491_9PEZI</name>
<evidence type="ECO:0000256" key="4">
    <source>
        <dbReference type="ARBA" id="ARBA00023239"/>
    </source>
</evidence>
<dbReference type="GO" id="GO:0016846">
    <property type="term" value="F:carbon-sulfur lyase activity"/>
    <property type="evidence" value="ECO:0007669"/>
    <property type="project" value="InterPro"/>
</dbReference>
<evidence type="ECO:0000259" key="5">
    <source>
        <dbReference type="PROSITE" id="PS51891"/>
    </source>
</evidence>
<accession>A0A6A6E491</accession>
<dbReference type="GO" id="GO:0046872">
    <property type="term" value="F:metal ion binding"/>
    <property type="evidence" value="ECO:0007669"/>
    <property type="project" value="UniProtKB-KW"/>
</dbReference>
<reference evidence="6" key="1">
    <citation type="journal article" date="2020" name="Stud. Mycol.">
        <title>101 Dothideomycetes genomes: a test case for predicting lifestyles and emergence of pathogens.</title>
        <authorList>
            <person name="Haridas S."/>
            <person name="Albert R."/>
            <person name="Binder M."/>
            <person name="Bloem J."/>
            <person name="Labutti K."/>
            <person name="Salamov A."/>
            <person name="Andreopoulos B."/>
            <person name="Baker S."/>
            <person name="Barry K."/>
            <person name="Bills G."/>
            <person name="Bluhm B."/>
            <person name="Cannon C."/>
            <person name="Castanera R."/>
            <person name="Culley D."/>
            <person name="Daum C."/>
            <person name="Ezra D."/>
            <person name="Gonzalez J."/>
            <person name="Henrissat B."/>
            <person name="Kuo A."/>
            <person name="Liang C."/>
            <person name="Lipzen A."/>
            <person name="Lutzoni F."/>
            <person name="Magnuson J."/>
            <person name="Mondo S."/>
            <person name="Nolan M."/>
            <person name="Ohm R."/>
            <person name="Pangilinan J."/>
            <person name="Park H.-J."/>
            <person name="Ramirez L."/>
            <person name="Alfaro M."/>
            <person name="Sun H."/>
            <person name="Tritt A."/>
            <person name="Yoshinaga Y."/>
            <person name="Zwiers L.-H."/>
            <person name="Turgeon B."/>
            <person name="Goodwin S."/>
            <person name="Spatafora J."/>
            <person name="Crous P."/>
            <person name="Grigoriev I."/>
        </authorList>
    </citation>
    <scope>NUCLEOTIDE SEQUENCE</scope>
    <source>
        <strain evidence="6">CBS 207.26</strain>
    </source>
</reference>
<protein>
    <recommendedName>
        <fullName evidence="5">CENP-V/GFA domain-containing protein</fullName>
    </recommendedName>
</protein>
<keyword evidence="4" id="KW-0456">Lyase</keyword>
<dbReference type="InterPro" id="IPR006913">
    <property type="entry name" value="CENP-V/GFA"/>
</dbReference>
<sequence>MTTYQGKCHCGNTEWEAKLEKDQQGHILCHCDTCKYLSGSTFTLNQIIPKANLNIKKGESQLKRYTYYGESGKPVHCYFCPNCTSHVYHHQLVMGDDTIILRTGMLEQGLKEFKPAAEIFGKAKLPWEKEVAQTFDTLPPS</sequence>
<keyword evidence="2" id="KW-0479">Metal-binding</keyword>
<proteinExistence type="inferred from homology"/>
<dbReference type="SUPFAM" id="SSF51316">
    <property type="entry name" value="Mss4-like"/>
    <property type="match status" value="1"/>
</dbReference>
<dbReference type="Gene3D" id="3.90.1590.10">
    <property type="entry name" value="glutathione-dependent formaldehyde- activating enzyme (gfa)"/>
    <property type="match status" value="1"/>
</dbReference>
<comment type="similarity">
    <text evidence="1">Belongs to the Gfa family.</text>
</comment>
<evidence type="ECO:0000256" key="2">
    <source>
        <dbReference type="ARBA" id="ARBA00022723"/>
    </source>
</evidence>
<evidence type="ECO:0000313" key="6">
    <source>
        <dbReference type="EMBL" id="KAF2186737.1"/>
    </source>
</evidence>
<evidence type="ECO:0000313" key="7">
    <source>
        <dbReference type="Proteomes" id="UP000800200"/>
    </source>
</evidence>
<dbReference type="EMBL" id="ML994629">
    <property type="protein sequence ID" value="KAF2186737.1"/>
    <property type="molecule type" value="Genomic_DNA"/>
</dbReference>
<evidence type="ECO:0000256" key="3">
    <source>
        <dbReference type="ARBA" id="ARBA00022833"/>
    </source>
</evidence>
<organism evidence="6 7">
    <name type="scientific">Zopfia rhizophila CBS 207.26</name>
    <dbReference type="NCBI Taxonomy" id="1314779"/>
    <lineage>
        <taxon>Eukaryota</taxon>
        <taxon>Fungi</taxon>
        <taxon>Dikarya</taxon>
        <taxon>Ascomycota</taxon>
        <taxon>Pezizomycotina</taxon>
        <taxon>Dothideomycetes</taxon>
        <taxon>Dothideomycetes incertae sedis</taxon>
        <taxon>Zopfiaceae</taxon>
        <taxon>Zopfia</taxon>
    </lineage>
</organism>
<dbReference type="PROSITE" id="PS51891">
    <property type="entry name" value="CENP_V_GFA"/>
    <property type="match status" value="1"/>
</dbReference>
<dbReference type="PANTHER" id="PTHR33337:SF30">
    <property type="entry name" value="DUF636 DOMAIN PROTEIN (AFU_ORTHOLOGUE AFUA_1G03180)"/>
    <property type="match status" value="1"/>
</dbReference>
<dbReference type="OrthoDB" id="1601230at2759"/>
<dbReference type="Pfam" id="PF04828">
    <property type="entry name" value="GFA"/>
    <property type="match status" value="1"/>
</dbReference>
<dbReference type="Proteomes" id="UP000800200">
    <property type="component" value="Unassembled WGS sequence"/>
</dbReference>
<dbReference type="AlphaFoldDB" id="A0A6A6E491"/>
<keyword evidence="7" id="KW-1185">Reference proteome</keyword>